<proteinExistence type="predicted"/>
<evidence type="ECO:0000256" key="1">
    <source>
        <dbReference type="SAM" id="MobiDB-lite"/>
    </source>
</evidence>
<keyword evidence="3" id="KW-1185">Reference proteome</keyword>
<dbReference type="Proteomes" id="UP000800097">
    <property type="component" value="Unassembled WGS sequence"/>
</dbReference>
<dbReference type="AlphaFoldDB" id="A0A6A6JSU0"/>
<dbReference type="RefSeq" id="XP_033656345.1">
    <property type="nucleotide sequence ID" value="XM_033800710.1"/>
</dbReference>
<dbReference type="GeneID" id="54553885"/>
<feature type="region of interest" description="Disordered" evidence="1">
    <location>
        <begin position="198"/>
        <end position="237"/>
    </location>
</feature>
<evidence type="ECO:0000313" key="2">
    <source>
        <dbReference type="EMBL" id="KAF2278806.1"/>
    </source>
</evidence>
<feature type="compositionally biased region" description="Basic and acidic residues" evidence="1">
    <location>
        <begin position="202"/>
        <end position="215"/>
    </location>
</feature>
<protein>
    <submittedName>
        <fullName evidence="2">Uncharacterized protein</fullName>
    </submittedName>
</protein>
<gene>
    <name evidence="2" type="ORF">EI97DRAFT_456248</name>
</gene>
<reference evidence="2" key="1">
    <citation type="journal article" date="2020" name="Stud. Mycol.">
        <title>101 Dothideomycetes genomes: a test case for predicting lifestyles and emergence of pathogens.</title>
        <authorList>
            <person name="Haridas S."/>
            <person name="Albert R."/>
            <person name="Binder M."/>
            <person name="Bloem J."/>
            <person name="Labutti K."/>
            <person name="Salamov A."/>
            <person name="Andreopoulos B."/>
            <person name="Baker S."/>
            <person name="Barry K."/>
            <person name="Bills G."/>
            <person name="Bluhm B."/>
            <person name="Cannon C."/>
            <person name="Castanera R."/>
            <person name="Culley D."/>
            <person name="Daum C."/>
            <person name="Ezra D."/>
            <person name="Gonzalez J."/>
            <person name="Henrissat B."/>
            <person name="Kuo A."/>
            <person name="Liang C."/>
            <person name="Lipzen A."/>
            <person name="Lutzoni F."/>
            <person name="Magnuson J."/>
            <person name="Mondo S."/>
            <person name="Nolan M."/>
            <person name="Ohm R."/>
            <person name="Pangilinan J."/>
            <person name="Park H.-J."/>
            <person name="Ramirez L."/>
            <person name="Alfaro M."/>
            <person name="Sun H."/>
            <person name="Tritt A."/>
            <person name="Yoshinaga Y."/>
            <person name="Zwiers L.-H."/>
            <person name="Turgeon B."/>
            <person name="Goodwin S."/>
            <person name="Spatafora J."/>
            <person name="Crous P."/>
            <person name="Grigoriev I."/>
        </authorList>
    </citation>
    <scope>NUCLEOTIDE SEQUENCE</scope>
    <source>
        <strain evidence="2">CBS 379.55</strain>
    </source>
</reference>
<sequence length="262" mass="28952">MTVGDRDQVVRSFRAPIPAWSTPGPNVSGMDTEVPVLSYYMSSGMNLHDHCHNVHGTFNTRQLITALSNAMVGIGAEIFAEGKDTEDYDDHGRSWTDEDLKGFVFHEGMVYPRDEAPEEALNQGKTPTRAEFVLGIVNAGGPRDVRLDVHGDGAVSVAAPLFNTKEKLELDTPKEAKKVTRYSKKARQNIVPDEPAIAAFKDTTDRKSKAAKGADDETDAEDGRQGTPTPMQLQPSQTPWLALVRRFLRREMRRLCSWIGVG</sequence>
<name>A0A6A6JSU0_WESOR</name>
<organism evidence="2 3">
    <name type="scientific">Westerdykella ornata</name>
    <dbReference type="NCBI Taxonomy" id="318751"/>
    <lineage>
        <taxon>Eukaryota</taxon>
        <taxon>Fungi</taxon>
        <taxon>Dikarya</taxon>
        <taxon>Ascomycota</taxon>
        <taxon>Pezizomycotina</taxon>
        <taxon>Dothideomycetes</taxon>
        <taxon>Pleosporomycetidae</taxon>
        <taxon>Pleosporales</taxon>
        <taxon>Sporormiaceae</taxon>
        <taxon>Westerdykella</taxon>
    </lineage>
</organism>
<feature type="compositionally biased region" description="Polar residues" evidence="1">
    <location>
        <begin position="226"/>
        <end position="237"/>
    </location>
</feature>
<accession>A0A6A6JSU0</accession>
<evidence type="ECO:0000313" key="3">
    <source>
        <dbReference type="Proteomes" id="UP000800097"/>
    </source>
</evidence>
<dbReference type="EMBL" id="ML986487">
    <property type="protein sequence ID" value="KAF2278806.1"/>
    <property type="molecule type" value="Genomic_DNA"/>
</dbReference>